<dbReference type="PANTHER" id="PTHR10791:SF30">
    <property type="entry name" value="SUGAR TRANSPORTER SWEET1"/>
    <property type="match status" value="1"/>
</dbReference>
<keyword evidence="2" id="KW-0813">Transport</keyword>
<evidence type="ECO:0000256" key="3">
    <source>
        <dbReference type="ARBA" id="ARBA00022475"/>
    </source>
</evidence>
<dbReference type="InterPro" id="IPR047664">
    <property type="entry name" value="SWEET"/>
</dbReference>
<evidence type="ECO:0000256" key="6">
    <source>
        <dbReference type="ARBA" id="ARBA00022989"/>
    </source>
</evidence>
<dbReference type="EMBL" id="CACVBR010000054">
    <property type="protein sequence ID" value="CAA7197430.1"/>
    <property type="molecule type" value="Genomic_DNA"/>
</dbReference>
<feature type="transmembrane region" description="Helical" evidence="8">
    <location>
        <begin position="6"/>
        <end position="23"/>
    </location>
</feature>
<keyword evidence="5" id="KW-0677">Repeat</keyword>
<dbReference type="Gene3D" id="1.20.1280.290">
    <property type="match status" value="1"/>
</dbReference>
<feature type="transmembrane region" description="Helical" evidence="8">
    <location>
        <begin position="35"/>
        <end position="55"/>
    </location>
</feature>
<feature type="transmembrane region" description="Helical" evidence="8">
    <location>
        <begin position="61"/>
        <end position="82"/>
    </location>
</feature>
<keyword evidence="4 8" id="KW-0812">Transmembrane</keyword>
<evidence type="ECO:0000256" key="8">
    <source>
        <dbReference type="SAM" id="Phobius"/>
    </source>
</evidence>
<evidence type="ECO:0000313" key="9">
    <source>
        <dbReference type="EMBL" id="CAA7197430.1"/>
    </source>
</evidence>
<keyword evidence="7 8" id="KW-0472">Membrane</keyword>
<dbReference type="Proteomes" id="UP000445144">
    <property type="component" value="Unassembled WGS sequence"/>
</dbReference>
<evidence type="ECO:0000313" key="10">
    <source>
        <dbReference type="Proteomes" id="UP000445144"/>
    </source>
</evidence>
<comment type="subcellular location">
    <subcellularLocation>
        <location evidence="1">Cell membrane</location>
        <topology evidence="1">Multi-pass membrane protein</topology>
    </subcellularLocation>
</comment>
<evidence type="ECO:0000256" key="2">
    <source>
        <dbReference type="ARBA" id="ARBA00022448"/>
    </source>
</evidence>
<gene>
    <name evidence="9" type="ORF">CHRY9293_03489</name>
</gene>
<dbReference type="AlphaFoldDB" id="A0A6N4XEQ2"/>
<dbReference type="GO" id="GO:0005886">
    <property type="term" value="C:plasma membrane"/>
    <property type="evidence" value="ECO:0007669"/>
    <property type="project" value="UniProtKB-SubCell"/>
</dbReference>
<evidence type="ECO:0000256" key="7">
    <source>
        <dbReference type="ARBA" id="ARBA00023136"/>
    </source>
</evidence>
<keyword evidence="10" id="KW-1185">Reference proteome</keyword>
<protein>
    <submittedName>
        <fullName evidence="9">Sugar transporter SemiSWEET</fullName>
    </submittedName>
</protein>
<evidence type="ECO:0000256" key="1">
    <source>
        <dbReference type="ARBA" id="ARBA00004651"/>
    </source>
</evidence>
<proteinExistence type="predicted"/>
<dbReference type="InterPro" id="IPR047662">
    <property type="entry name" value="SemiSWEET"/>
</dbReference>
<keyword evidence="6 8" id="KW-1133">Transmembrane helix</keyword>
<organism evidence="9 10">
    <name type="scientific">Chryseobacterium potabilaquae</name>
    <dbReference type="NCBI Taxonomy" id="2675057"/>
    <lineage>
        <taxon>Bacteria</taxon>
        <taxon>Pseudomonadati</taxon>
        <taxon>Bacteroidota</taxon>
        <taxon>Flavobacteriia</taxon>
        <taxon>Flavobacteriales</taxon>
        <taxon>Weeksellaceae</taxon>
        <taxon>Chryseobacterium group</taxon>
        <taxon>Chryseobacterium</taxon>
    </lineage>
</organism>
<dbReference type="RefSeq" id="WP_162034098.1">
    <property type="nucleotide sequence ID" value="NZ_CACVBR010000054.1"/>
</dbReference>
<accession>A0A6N4XEQ2</accession>
<name>A0A6N4XEQ2_9FLAO</name>
<evidence type="ECO:0000256" key="4">
    <source>
        <dbReference type="ARBA" id="ARBA00022692"/>
    </source>
</evidence>
<sequence length="119" mass="13435">MNENIIGVIAGILTSIAMLPQLIKVIQTKKVEDLSLVMLLLGVSGLCLWLVYGFLKGDFPIILSNAVAFIVNVSLLICYRMYQKEPKNKESLTLKKNRVNSKLPPIKVIKQRHKKVIKF</sequence>
<dbReference type="NCBIfam" id="NF037968">
    <property type="entry name" value="SemiSWEET_2"/>
    <property type="match status" value="1"/>
</dbReference>
<reference evidence="9 10" key="1">
    <citation type="submission" date="2020-01" db="EMBL/GenBank/DDBJ databases">
        <authorList>
            <person name="Rodrigo-Torres L."/>
            <person name="Arahal R. D."/>
            <person name="Lucena T."/>
        </authorList>
    </citation>
    <scope>NUCLEOTIDE SEQUENCE [LARGE SCALE GENOMIC DNA]</scope>
    <source>
        <strain evidence="9 10">CECT 9293</strain>
    </source>
</reference>
<dbReference type="InterPro" id="IPR004316">
    <property type="entry name" value="SWEET_rpt"/>
</dbReference>
<evidence type="ECO:0000256" key="5">
    <source>
        <dbReference type="ARBA" id="ARBA00022737"/>
    </source>
</evidence>
<dbReference type="PANTHER" id="PTHR10791">
    <property type="entry name" value="RAG1-ACTIVATING PROTEIN 1"/>
    <property type="match status" value="1"/>
</dbReference>
<keyword evidence="3" id="KW-1003">Cell membrane</keyword>
<dbReference type="Pfam" id="PF03083">
    <property type="entry name" value="MtN3_slv"/>
    <property type="match status" value="1"/>
</dbReference>
<dbReference type="GO" id="GO:0051119">
    <property type="term" value="F:sugar transmembrane transporter activity"/>
    <property type="evidence" value="ECO:0007669"/>
    <property type="project" value="InterPro"/>
</dbReference>
<keyword evidence="9" id="KW-0762">Sugar transport</keyword>